<feature type="transmembrane region" description="Helical" evidence="2">
    <location>
        <begin position="391"/>
        <end position="412"/>
    </location>
</feature>
<gene>
    <name evidence="4" type="ORF">CTI12_AA524440</name>
</gene>
<keyword evidence="5" id="KW-1185">Reference proteome</keyword>
<name>A0A2U1L6R3_ARTAN</name>
<keyword evidence="2" id="KW-0472">Membrane</keyword>
<dbReference type="InterPro" id="IPR002110">
    <property type="entry name" value="Ankyrin_rpt"/>
</dbReference>
<feature type="transmembrane region" description="Helical" evidence="2">
    <location>
        <begin position="468"/>
        <end position="492"/>
    </location>
</feature>
<feature type="repeat" description="ANK" evidence="1">
    <location>
        <begin position="195"/>
        <end position="217"/>
    </location>
</feature>
<evidence type="ECO:0000259" key="3">
    <source>
        <dbReference type="Pfam" id="PF13962"/>
    </source>
</evidence>
<dbReference type="InterPro" id="IPR036770">
    <property type="entry name" value="Ankyrin_rpt-contain_sf"/>
</dbReference>
<dbReference type="Pfam" id="PF12796">
    <property type="entry name" value="Ank_2"/>
    <property type="match status" value="1"/>
</dbReference>
<feature type="transmembrane region" description="Helical" evidence="2">
    <location>
        <begin position="424"/>
        <end position="448"/>
    </location>
</feature>
<protein>
    <submittedName>
        <fullName evidence="4">Ankyrin repeat-containing protein</fullName>
    </submittedName>
</protein>
<evidence type="ECO:0000256" key="2">
    <source>
        <dbReference type="SAM" id="Phobius"/>
    </source>
</evidence>
<evidence type="ECO:0000313" key="4">
    <source>
        <dbReference type="EMBL" id="PWA44697.1"/>
    </source>
</evidence>
<dbReference type="PANTHER" id="PTHR24177">
    <property type="entry name" value="CASKIN"/>
    <property type="match status" value="1"/>
</dbReference>
<keyword evidence="2" id="KW-1133">Transmembrane helix</keyword>
<dbReference type="PROSITE" id="PS50088">
    <property type="entry name" value="ANK_REPEAT"/>
    <property type="match status" value="1"/>
</dbReference>
<comment type="caution">
    <text evidence="4">The sequence shown here is derived from an EMBL/GenBank/DDBJ whole genome shotgun (WGS) entry which is preliminary data.</text>
</comment>
<dbReference type="PROSITE" id="PS50297">
    <property type="entry name" value="ANK_REP_REGION"/>
    <property type="match status" value="1"/>
</dbReference>
<accession>A0A2U1L6R3</accession>
<feature type="transmembrane region" description="Helical" evidence="2">
    <location>
        <begin position="504"/>
        <end position="525"/>
    </location>
</feature>
<evidence type="ECO:0000256" key="1">
    <source>
        <dbReference type="PROSITE-ProRule" id="PRU00023"/>
    </source>
</evidence>
<dbReference type="SUPFAM" id="SSF48403">
    <property type="entry name" value="Ankyrin repeat"/>
    <property type="match status" value="1"/>
</dbReference>
<dbReference type="EMBL" id="PKPP01011136">
    <property type="protein sequence ID" value="PWA44697.1"/>
    <property type="molecule type" value="Genomic_DNA"/>
</dbReference>
<reference evidence="4 5" key="1">
    <citation type="journal article" date="2018" name="Mol. Plant">
        <title>The genome of Artemisia annua provides insight into the evolution of Asteraceae family and artemisinin biosynthesis.</title>
        <authorList>
            <person name="Shen Q."/>
            <person name="Zhang L."/>
            <person name="Liao Z."/>
            <person name="Wang S."/>
            <person name="Yan T."/>
            <person name="Shi P."/>
            <person name="Liu M."/>
            <person name="Fu X."/>
            <person name="Pan Q."/>
            <person name="Wang Y."/>
            <person name="Lv Z."/>
            <person name="Lu X."/>
            <person name="Zhang F."/>
            <person name="Jiang W."/>
            <person name="Ma Y."/>
            <person name="Chen M."/>
            <person name="Hao X."/>
            <person name="Li L."/>
            <person name="Tang Y."/>
            <person name="Lv G."/>
            <person name="Zhou Y."/>
            <person name="Sun X."/>
            <person name="Brodelius P.E."/>
            <person name="Rose J.K.C."/>
            <person name="Tang K."/>
        </authorList>
    </citation>
    <scope>NUCLEOTIDE SEQUENCE [LARGE SCALE GENOMIC DNA]</scope>
    <source>
        <strain evidence="5">cv. Huhao1</strain>
        <tissue evidence="4">Leaf</tissue>
    </source>
</reference>
<dbReference type="STRING" id="35608.A0A2U1L6R3"/>
<feature type="domain" description="PGG" evidence="3">
    <location>
        <begin position="380"/>
        <end position="491"/>
    </location>
</feature>
<keyword evidence="2" id="KW-0812">Transmembrane</keyword>
<dbReference type="OrthoDB" id="1652385at2759"/>
<evidence type="ECO:0000313" key="5">
    <source>
        <dbReference type="Proteomes" id="UP000245207"/>
    </source>
</evidence>
<dbReference type="GO" id="GO:0016020">
    <property type="term" value="C:membrane"/>
    <property type="evidence" value="ECO:0007669"/>
    <property type="project" value="TreeGrafter"/>
</dbReference>
<dbReference type="Proteomes" id="UP000245207">
    <property type="component" value="Unassembled WGS sequence"/>
</dbReference>
<organism evidence="4 5">
    <name type="scientific">Artemisia annua</name>
    <name type="common">Sweet wormwood</name>
    <dbReference type="NCBI Taxonomy" id="35608"/>
    <lineage>
        <taxon>Eukaryota</taxon>
        <taxon>Viridiplantae</taxon>
        <taxon>Streptophyta</taxon>
        <taxon>Embryophyta</taxon>
        <taxon>Tracheophyta</taxon>
        <taxon>Spermatophyta</taxon>
        <taxon>Magnoliopsida</taxon>
        <taxon>eudicotyledons</taxon>
        <taxon>Gunneridae</taxon>
        <taxon>Pentapetalae</taxon>
        <taxon>asterids</taxon>
        <taxon>campanulids</taxon>
        <taxon>Asterales</taxon>
        <taxon>Asteraceae</taxon>
        <taxon>Asteroideae</taxon>
        <taxon>Anthemideae</taxon>
        <taxon>Artemisiinae</taxon>
        <taxon>Artemisia</taxon>
    </lineage>
</organism>
<dbReference type="SMART" id="SM00248">
    <property type="entry name" value="ANK"/>
    <property type="match status" value="2"/>
</dbReference>
<dbReference type="AlphaFoldDB" id="A0A2U1L6R3"/>
<proteinExistence type="predicted"/>
<dbReference type="InterPro" id="IPR026961">
    <property type="entry name" value="PGG_dom"/>
</dbReference>
<dbReference type="PANTHER" id="PTHR24177:SF475">
    <property type="entry name" value="ANKYRIN REPEAT-CONTAINING DOMAIN, PGG DOMAIN PROTEIN-RELATED"/>
    <property type="match status" value="1"/>
</dbReference>
<dbReference type="Gene3D" id="1.25.40.20">
    <property type="entry name" value="Ankyrin repeat-containing domain"/>
    <property type="match status" value="1"/>
</dbReference>
<dbReference type="Pfam" id="PF13962">
    <property type="entry name" value="PGG"/>
    <property type="match status" value="1"/>
</dbReference>
<keyword evidence="1" id="KW-0040">ANK repeat</keyword>
<sequence length="542" mass="61171">MAAGSSINWDAVAATLDGRYNQALNANVSNFVMVKLSGHDNYEIWHAQMMCLLDVYNMRWFLQDHAWYSLRSPEIAKIYHNLLKGWVISSIDQHVLKSIQDSFYPKKSIQDASSLFHKLKCKYGPHTTDHLEGSTSPERLSKTDDRMLMDVLPNDSESTEYMMELLNATMEGSWWKAKAILKNHKDAATKAISKNGDTILHLAVREGKNYFVKQLLNFIKDGSEIKIRNVNGHTALHTAAIADNKQAAELLVNKNNKLLYMSMTDVKVVIPLEIAQIYSYANTFLYLLEVTPYGQELRKSFDSGDDFHSFLINATGRKQYNLALKLLEIPELLASAAEDDKALWTLAINFPPELGFWEALIYPYMIFTREHADLLKEGEQWMKTTAESCSITAALIVTIVFAAAITVPGGSNQEMGIPLFKKKIAFTIFAVCDALSLFTAATALLVFLSILTTRFAEKDFLVSLPRRLILGLCALFISTTAMMVAFGAILFLDFCDQRPWMLAPIGLFACMPIFVIVTLQLPLVLDLYQSTYISRFDKKKFH</sequence>